<dbReference type="PANTHER" id="PTHR12725">
    <property type="entry name" value="HALOACID DEHALOGENASE-LIKE HYDROLASE"/>
    <property type="match status" value="1"/>
</dbReference>
<dbReference type="PANTHER" id="PTHR12725:SF82">
    <property type="entry name" value="HALOACID DEHALOGENASE-LIKE HYDROLASE (HAD) SUPERFAMILY PROTEIN"/>
    <property type="match status" value="1"/>
</dbReference>
<dbReference type="Gene3D" id="1.10.150.450">
    <property type="match status" value="1"/>
</dbReference>
<evidence type="ECO:0000313" key="1">
    <source>
        <dbReference type="EMBL" id="KAG6477083.1"/>
    </source>
</evidence>
<name>A0A8J5F373_ZINOF</name>
<dbReference type="AlphaFoldDB" id="A0A8J5F373"/>
<sequence length="143" mass="16568">MKRRRRQRLRRWVSRSPTAFGTWNPCPCTPSGTGQISHLNAVILDMESKEMCTKANIGYDCLFFEVEESNLLELCSVLYKHYRTTMAGLKVIGYNFDYDDFHSFVHGRLPYETLKPNPVISQLLLSLPVRKVTSFWGMDVETL</sequence>
<dbReference type="Proteomes" id="UP000734854">
    <property type="component" value="Unassembled WGS sequence"/>
</dbReference>
<comment type="caution">
    <text evidence="1">The sequence shown here is derived from an EMBL/GenBank/DDBJ whole genome shotgun (WGS) entry which is preliminary data.</text>
</comment>
<organism evidence="1 2">
    <name type="scientific">Zingiber officinale</name>
    <name type="common">Ginger</name>
    <name type="synonym">Amomum zingiber</name>
    <dbReference type="NCBI Taxonomy" id="94328"/>
    <lineage>
        <taxon>Eukaryota</taxon>
        <taxon>Viridiplantae</taxon>
        <taxon>Streptophyta</taxon>
        <taxon>Embryophyta</taxon>
        <taxon>Tracheophyta</taxon>
        <taxon>Spermatophyta</taxon>
        <taxon>Magnoliopsida</taxon>
        <taxon>Liliopsida</taxon>
        <taxon>Zingiberales</taxon>
        <taxon>Zingiberaceae</taxon>
        <taxon>Zingiber</taxon>
    </lineage>
</organism>
<evidence type="ECO:0000313" key="2">
    <source>
        <dbReference type="Proteomes" id="UP000734854"/>
    </source>
</evidence>
<dbReference type="EMBL" id="JACMSC010000018">
    <property type="protein sequence ID" value="KAG6477083.1"/>
    <property type="molecule type" value="Genomic_DNA"/>
</dbReference>
<gene>
    <name evidence="1" type="ORF">ZIOFF_066335</name>
</gene>
<reference evidence="1 2" key="1">
    <citation type="submission" date="2020-08" db="EMBL/GenBank/DDBJ databases">
        <title>Plant Genome Project.</title>
        <authorList>
            <person name="Zhang R.-G."/>
        </authorList>
    </citation>
    <scope>NUCLEOTIDE SEQUENCE [LARGE SCALE GENOMIC DNA]</scope>
    <source>
        <tissue evidence="1">Rhizome</tissue>
    </source>
</reference>
<keyword evidence="2" id="KW-1185">Reference proteome</keyword>
<protein>
    <submittedName>
        <fullName evidence="1">Uncharacterized protein</fullName>
    </submittedName>
</protein>
<accession>A0A8J5F373</accession>
<proteinExistence type="predicted"/>